<dbReference type="InterPro" id="IPR050428">
    <property type="entry name" value="TCS_sensor_his_kinase"/>
</dbReference>
<evidence type="ECO:0000256" key="9">
    <source>
        <dbReference type="ARBA" id="ARBA00023012"/>
    </source>
</evidence>
<evidence type="ECO:0000256" key="1">
    <source>
        <dbReference type="ARBA" id="ARBA00000085"/>
    </source>
</evidence>
<dbReference type="SUPFAM" id="SSF47384">
    <property type="entry name" value="Homodimeric domain of signal transducing histidine kinase"/>
    <property type="match status" value="1"/>
</dbReference>
<dbReference type="PANTHER" id="PTHR45436:SF8">
    <property type="entry name" value="HISTIDINE KINASE"/>
    <property type="match status" value="1"/>
</dbReference>
<dbReference type="InterPro" id="IPR004358">
    <property type="entry name" value="Sig_transdc_His_kin-like_C"/>
</dbReference>
<sequence length="470" mass="50563">MPVSAPAGSRRGWRLWRTTVFRLTLAYAAFFALAGMALLVVILWSATGFMTRQVDASIAAEMAEVMADAADPALHGDPYKTVIDSLARRSPAFQYLLQSADGKPLAGNMHALRPVPGIRLMLRDHRLGHENNPEPTVLHGQGRVLPDGRFLFVGLNVYSVAEMRQSLARAFLWCLGPILALGLVSGFLLSMSMARKVERISVASRAIMDGDLSQRIARGGGGDEFDHLADSLNAMLDRIATLMLNLSQVTNDIAHDLRTPLTRLRQKLELAERDDLTRDALREALAGAGGELDRILSTFSALLRIAQIEAGSRRAGFTALDLRPLLQTLHEAYAPVAEEGGQTMTFQPGPLPLPVQGDPELLTQLVANLIENAITHAGPGAALALDAGRTGERVHITVSDTGPGIPAGLRQKVLQRFFRLESSRTTPGNGLGLSLVAAIAGLHDAELTLDDNHPGLRCTLTFAAAVRSTL</sequence>
<evidence type="ECO:0000256" key="4">
    <source>
        <dbReference type="ARBA" id="ARBA00022553"/>
    </source>
</evidence>
<dbReference type="EC" id="2.7.13.3" evidence="3"/>
<dbReference type="Gene3D" id="1.10.287.130">
    <property type="match status" value="1"/>
</dbReference>
<organism evidence="14 15">
    <name type="scientific">Nguyenibacter vanlangensis</name>
    <dbReference type="NCBI Taxonomy" id="1216886"/>
    <lineage>
        <taxon>Bacteria</taxon>
        <taxon>Pseudomonadati</taxon>
        <taxon>Pseudomonadota</taxon>
        <taxon>Alphaproteobacteria</taxon>
        <taxon>Acetobacterales</taxon>
        <taxon>Acetobacteraceae</taxon>
        <taxon>Nguyenibacter</taxon>
    </lineage>
</organism>
<keyword evidence="10 11" id="KW-0472">Membrane</keyword>
<dbReference type="Proteomes" id="UP001449795">
    <property type="component" value="Chromosome"/>
</dbReference>
<dbReference type="PANTHER" id="PTHR45436">
    <property type="entry name" value="SENSOR HISTIDINE KINASE YKOH"/>
    <property type="match status" value="1"/>
</dbReference>
<dbReference type="PRINTS" id="PR00344">
    <property type="entry name" value="BCTRLSENSOR"/>
</dbReference>
<evidence type="ECO:0000256" key="8">
    <source>
        <dbReference type="ARBA" id="ARBA00022989"/>
    </source>
</evidence>
<comment type="subcellular location">
    <subcellularLocation>
        <location evidence="2">Membrane</location>
    </subcellularLocation>
</comment>
<protein>
    <recommendedName>
        <fullName evidence="3">histidine kinase</fullName>
        <ecNumber evidence="3">2.7.13.3</ecNumber>
    </recommendedName>
</protein>
<dbReference type="SMART" id="SM00304">
    <property type="entry name" value="HAMP"/>
    <property type="match status" value="1"/>
</dbReference>
<reference evidence="14 15" key="1">
    <citation type="submission" date="2024-04" db="EMBL/GenBank/DDBJ databases">
        <title>Complete genome sequence of Nguyenibacter vanlangesis HBCM-1154, a strain capable of nitrogen fixation, IAA production, and phosphorus solubilization isolated from sugarcane soil.</title>
        <authorList>
            <person name="MY HANH P."/>
        </authorList>
    </citation>
    <scope>NUCLEOTIDE SEQUENCE [LARGE SCALE GENOMIC DNA]</scope>
    <source>
        <strain evidence="14 15">HBCM 1154</strain>
    </source>
</reference>
<dbReference type="Pfam" id="PF00512">
    <property type="entry name" value="HisKA"/>
    <property type="match status" value="1"/>
</dbReference>
<keyword evidence="8 11" id="KW-1133">Transmembrane helix</keyword>
<dbReference type="CDD" id="cd00082">
    <property type="entry name" value="HisKA"/>
    <property type="match status" value="1"/>
</dbReference>
<evidence type="ECO:0000313" key="15">
    <source>
        <dbReference type="Proteomes" id="UP001449795"/>
    </source>
</evidence>
<dbReference type="RefSeq" id="WP_342627914.1">
    <property type="nucleotide sequence ID" value="NZ_CP152276.1"/>
</dbReference>
<dbReference type="SMART" id="SM00388">
    <property type="entry name" value="HisKA"/>
    <property type="match status" value="1"/>
</dbReference>
<dbReference type="GO" id="GO:0016301">
    <property type="term" value="F:kinase activity"/>
    <property type="evidence" value="ECO:0007669"/>
    <property type="project" value="UniProtKB-KW"/>
</dbReference>
<keyword evidence="5" id="KW-0808">Transferase</keyword>
<dbReference type="Gene3D" id="3.30.565.10">
    <property type="entry name" value="Histidine kinase-like ATPase, C-terminal domain"/>
    <property type="match status" value="1"/>
</dbReference>
<dbReference type="SUPFAM" id="SSF158472">
    <property type="entry name" value="HAMP domain-like"/>
    <property type="match status" value="1"/>
</dbReference>
<dbReference type="CDD" id="cd00075">
    <property type="entry name" value="HATPase"/>
    <property type="match status" value="1"/>
</dbReference>
<dbReference type="Pfam" id="PF00672">
    <property type="entry name" value="HAMP"/>
    <property type="match status" value="1"/>
</dbReference>
<dbReference type="SMART" id="SM00387">
    <property type="entry name" value="HATPase_c"/>
    <property type="match status" value="1"/>
</dbReference>
<dbReference type="InterPro" id="IPR036097">
    <property type="entry name" value="HisK_dim/P_sf"/>
</dbReference>
<feature type="domain" description="Histidine kinase" evidence="12">
    <location>
        <begin position="252"/>
        <end position="466"/>
    </location>
</feature>
<evidence type="ECO:0000256" key="6">
    <source>
        <dbReference type="ARBA" id="ARBA00022692"/>
    </source>
</evidence>
<keyword evidence="4" id="KW-0597">Phosphoprotein</keyword>
<evidence type="ECO:0000256" key="11">
    <source>
        <dbReference type="SAM" id="Phobius"/>
    </source>
</evidence>
<keyword evidence="9" id="KW-0902">Two-component regulatory system</keyword>
<evidence type="ECO:0000256" key="7">
    <source>
        <dbReference type="ARBA" id="ARBA00022777"/>
    </source>
</evidence>
<proteinExistence type="predicted"/>
<gene>
    <name evidence="14" type="ORF">AAC691_17865</name>
</gene>
<evidence type="ECO:0000256" key="10">
    <source>
        <dbReference type="ARBA" id="ARBA00023136"/>
    </source>
</evidence>
<dbReference type="InterPro" id="IPR005467">
    <property type="entry name" value="His_kinase_dom"/>
</dbReference>
<dbReference type="Pfam" id="PF02518">
    <property type="entry name" value="HATPase_c"/>
    <property type="match status" value="1"/>
</dbReference>
<evidence type="ECO:0000259" key="13">
    <source>
        <dbReference type="PROSITE" id="PS50885"/>
    </source>
</evidence>
<dbReference type="PROSITE" id="PS50109">
    <property type="entry name" value="HIS_KIN"/>
    <property type="match status" value="1"/>
</dbReference>
<dbReference type="InterPro" id="IPR003594">
    <property type="entry name" value="HATPase_dom"/>
</dbReference>
<evidence type="ECO:0000256" key="2">
    <source>
        <dbReference type="ARBA" id="ARBA00004370"/>
    </source>
</evidence>
<dbReference type="InterPro" id="IPR036890">
    <property type="entry name" value="HATPase_C_sf"/>
</dbReference>
<accession>A0ABZ3D3D0</accession>
<dbReference type="CDD" id="cd06225">
    <property type="entry name" value="HAMP"/>
    <property type="match status" value="1"/>
</dbReference>
<feature type="domain" description="HAMP" evidence="13">
    <location>
        <begin position="191"/>
        <end position="244"/>
    </location>
</feature>
<dbReference type="EMBL" id="CP152276">
    <property type="protein sequence ID" value="XAE42114.1"/>
    <property type="molecule type" value="Genomic_DNA"/>
</dbReference>
<feature type="transmembrane region" description="Helical" evidence="11">
    <location>
        <begin position="170"/>
        <end position="189"/>
    </location>
</feature>
<feature type="transmembrane region" description="Helical" evidence="11">
    <location>
        <begin position="20"/>
        <end position="44"/>
    </location>
</feature>
<keyword evidence="6 11" id="KW-0812">Transmembrane</keyword>
<evidence type="ECO:0000256" key="5">
    <source>
        <dbReference type="ARBA" id="ARBA00022679"/>
    </source>
</evidence>
<keyword evidence="15" id="KW-1185">Reference proteome</keyword>
<comment type="catalytic activity">
    <reaction evidence="1">
        <text>ATP + protein L-histidine = ADP + protein N-phospho-L-histidine.</text>
        <dbReference type="EC" id="2.7.13.3"/>
    </reaction>
</comment>
<dbReference type="SUPFAM" id="SSF55874">
    <property type="entry name" value="ATPase domain of HSP90 chaperone/DNA topoisomerase II/histidine kinase"/>
    <property type="match status" value="1"/>
</dbReference>
<keyword evidence="7 14" id="KW-0418">Kinase</keyword>
<evidence type="ECO:0000256" key="3">
    <source>
        <dbReference type="ARBA" id="ARBA00012438"/>
    </source>
</evidence>
<evidence type="ECO:0000259" key="12">
    <source>
        <dbReference type="PROSITE" id="PS50109"/>
    </source>
</evidence>
<evidence type="ECO:0000313" key="14">
    <source>
        <dbReference type="EMBL" id="XAE42114.1"/>
    </source>
</evidence>
<dbReference type="InterPro" id="IPR003661">
    <property type="entry name" value="HisK_dim/P_dom"/>
</dbReference>
<dbReference type="Gene3D" id="6.10.340.10">
    <property type="match status" value="1"/>
</dbReference>
<name>A0ABZ3D3D0_9PROT</name>
<dbReference type="PROSITE" id="PS50885">
    <property type="entry name" value="HAMP"/>
    <property type="match status" value="1"/>
</dbReference>
<dbReference type="InterPro" id="IPR003660">
    <property type="entry name" value="HAMP_dom"/>
</dbReference>